<evidence type="ECO:0000256" key="1">
    <source>
        <dbReference type="SAM" id="Phobius"/>
    </source>
</evidence>
<keyword evidence="1" id="KW-0812">Transmembrane</keyword>
<dbReference type="AlphaFoldDB" id="A0A2U3L6F7"/>
<feature type="transmembrane region" description="Helical" evidence="1">
    <location>
        <begin position="125"/>
        <end position="143"/>
    </location>
</feature>
<evidence type="ECO:0000313" key="2">
    <source>
        <dbReference type="EMBL" id="SPF47476.1"/>
    </source>
</evidence>
<dbReference type="EMBL" id="OMOF01000322">
    <property type="protein sequence ID" value="SPF47476.1"/>
    <property type="molecule type" value="Genomic_DNA"/>
</dbReference>
<feature type="transmembrane region" description="Helical" evidence="1">
    <location>
        <begin position="37"/>
        <end position="58"/>
    </location>
</feature>
<reference evidence="3" key="1">
    <citation type="submission" date="2018-02" db="EMBL/GenBank/DDBJ databases">
        <authorList>
            <person name="Hausmann B."/>
        </authorList>
    </citation>
    <scope>NUCLEOTIDE SEQUENCE [LARGE SCALE GENOMIC DNA]</scope>
    <source>
        <strain evidence="3">Peat soil MAG SbF1</strain>
    </source>
</reference>
<protein>
    <submittedName>
        <fullName evidence="2">Uncharacterized protein</fullName>
    </submittedName>
</protein>
<organism evidence="2 3">
    <name type="scientific">Candidatus Desulfosporosinus infrequens</name>
    <dbReference type="NCBI Taxonomy" id="2043169"/>
    <lineage>
        <taxon>Bacteria</taxon>
        <taxon>Bacillati</taxon>
        <taxon>Bacillota</taxon>
        <taxon>Clostridia</taxon>
        <taxon>Eubacteriales</taxon>
        <taxon>Desulfitobacteriaceae</taxon>
        <taxon>Desulfosporosinus</taxon>
    </lineage>
</organism>
<feature type="transmembrane region" description="Helical" evidence="1">
    <location>
        <begin position="70"/>
        <end position="90"/>
    </location>
</feature>
<keyword evidence="1" id="KW-0472">Membrane</keyword>
<sequence length="291" mass="33479">MKNPLYFLNGEYSNTALVQAQLSHSIYSDMVHNPLKASIFVIKMVLLFSAPLISILILRLINHRLVRWDTLILLGMFLSISMVQIIMLVTGTTFAWLRYFMYGLPVAVAWLPYELSKVKRQWHVIIPLIAMIANYGILSYVVTQPSMAPEENKFLQNSFGNQNEVDDDWKQQSEIARYLDDNYAHSSILVDTSSAFFIILQSKFPTQFYIPSDKEFINAVTDPEKYKVSYILLPNPKLVSGINVINMAYPNLYNQGADWVELVKEFGAKWKLYKVIQSTGRYALNTNNYAF</sequence>
<dbReference type="Proteomes" id="UP000238916">
    <property type="component" value="Unassembled WGS sequence"/>
</dbReference>
<name>A0A2U3L6F7_9FIRM</name>
<evidence type="ECO:0000313" key="3">
    <source>
        <dbReference type="Proteomes" id="UP000238916"/>
    </source>
</evidence>
<keyword evidence="1" id="KW-1133">Transmembrane helix</keyword>
<accession>A0A2U3L6F7</accession>
<gene>
    <name evidence="2" type="ORF">SBF1_3890002</name>
</gene>
<proteinExistence type="predicted"/>